<evidence type="ECO:0000313" key="2">
    <source>
        <dbReference type="Proteomes" id="UP000823388"/>
    </source>
</evidence>
<evidence type="ECO:0000313" key="1">
    <source>
        <dbReference type="EMBL" id="KAG2613267.1"/>
    </source>
</evidence>
<comment type="caution">
    <text evidence="1">The sequence shown here is derived from an EMBL/GenBank/DDBJ whole genome shotgun (WGS) entry which is preliminary data.</text>
</comment>
<gene>
    <name evidence="1" type="ORF">PVAP13_4KG347400</name>
</gene>
<proteinExistence type="predicted"/>
<dbReference type="AlphaFoldDB" id="A0A8T0TT71"/>
<protein>
    <submittedName>
        <fullName evidence="1">Uncharacterized protein</fullName>
    </submittedName>
</protein>
<name>A0A8T0TT71_PANVG</name>
<sequence>MWVPCVIPFLSPLIYPPRLRREGDPPSCHAVLRAEYPCHTSELARATRPHRAEDGATRAGAPFNLGSSVMPIGSSALGSSSSVGPALANLQIGNSVTPTQMTSGGAAIGNLPGRGTVDQQSVGDRVTAMYSLREQARCRMGRLMV</sequence>
<accession>A0A8T0TT71</accession>
<dbReference type="Proteomes" id="UP000823388">
    <property type="component" value="Chromosome 4K"/>
</dbReference>
<keyword evidence="2" id="KW-1185">Reference proteome</keyword>
<dbReference type="EMBL" id="CM029043">
    <property type="protein sequence ID" value="KAG2613267.1"/>
    <property type="molecule type" value="Genomic_DNA"/>
</dbReference>
<reference evidence="1" key="1">
    <citation type="submission" date="2020-05" db="EMBL/GenBank/DDBJ databases">
        <title>WGS assembly of Panicum virgatum.</title>
        <authorList>
            <person name="Lovell J.T."/>
            <person name="Jenkins J."/>
            <person name="Shu S."/>
            <person name="Juenger T.E."/>
            <person name="Schmutz J."/>
        </authorList>
    </citation>
    <scope>NUCLEOTIDE SEQUENCE</scope>
    <source>
        <strain evidence="1">AP13</strain>
    </source>
</reference>
<organism evidence="1 2">
    <name type="scientific">Panicum virgatum</name>
    <name type="common">Blackwell switchgrass</name>
    <dbReference type="NCBI Taxonomy" id="38727"/>
    <lineage>
        <taxon>Eukaryota</taxon>
        <taxon>Viridiplantae</taxon>
        <taxon>Streptophyta</taxon>
        <taxon>Embryophyta</taxon>
        <taxon>Tracheophyta</taxon>
        <taxon>Spermatophyta</taxon>
        <taxon>Magnoliopsida</taxon>
        <taxon>Liliopsida</taxon>
        <taxon>Poales</taxon>
        <taxon>Poaceae</taxon>
        <taxon>PACMAD clade</taxon>
        <taxon>Panicoideae</taxon>
        <taxon>Panicodae</taxon>
        <taxon>Paniceae</taxon>
        <taxon>Panicinae</taxon>
        <taxon>Panicum</taxon>
        <taxon>Panicum sect. Hiantes</taxon>
    </lineage>
</organism>